<name>A0A2V3A463_9BACI</name>
<dbReference type="AlphaFoldDB" id="A0A2V3A463"/>
<organism evidence="1 2">
    <name type="scientific">Cytobacillus oceanisediminis</name>
    <dbReference type="NCBI Taxonomy" id="665099"/>
    <lineage>
        <taxon>Bacteria</taxon>
        <taxon>Bacillati</taxon>
        <taxon>Bacillota</taxon>
        <taxon>Bacilli</taxon>
        <taxon>Bacillales</taxon>
        <taxon>Bacillaceae</taxon>
        <taxon>Cytobacillus</taxon>
    </lineage>
</organism>
<dbReference type="EMBL" id="QGTW01000001">
    <property type="protein sequence ID" value="PWW31897.1"/>
    <property type="molecule type" value="Genomic_DNA"/>
</dbReference>
<proteinExistence type="predicted"/>
<comment type="caution">
    <text evidence="1">The sequence shown here is derived from an EMBL/GenBank/DDBJ whole genome shotgun (WGS) entry which is preliminary data.</text>
</comment>
<dbReference type="OrthoDB" id="1675022at2"/>
<evidence type="ECO:0008006" key="3">
    <source>
        <dbReference type="Google" id="ProtNLM"/>
    </source>
</evidence>
<dbReference type="SUPFAM" id="SSF103642">
    <property type="entry name" value="Sec-C motif"/>
    <property type="match status" value="1"/>
</dbReference>
<sequence>MSSTNLRKEKLIYCSVVTELQAAQVTKICQDYGIQSVIKLKPFVEISQLKKALKEKMKDKLYDPCPCGKGKKFKFCCYKEELDINL</sequence>
<reference evidence="1 2" key="1">
    <citation type="submission" date="2018-05" db="EMBL/GenBank/DDBJ databases">
        <title>Freshwater and sediment microbial communities from various areas in North America, analyzing microbe dynamics in response to fracking.</title>
        <authorList>
            <person name="Lamendella R."/>
        </authorList>
    </citation>
    <scope>NUCLEOTIDE SEQUENCE [LARGE SCALE GENOMIC DNA]</scope>
    <source>
        <strain evidence="1 2">15_TX</strain>
    </source>
</reference>
<accession>A0A2V3A463</accession>
<evidence type="ECO:0000313" key="2">
    <source>
        <dbReference type="Proteomes" id="UP000247150"/>
    </source>
</evidence>
<evidence type="ECO:0000313" key="1">
    <source>
        <dbReference type="EMBL" id="PWW31897.1"/>
    </source>
</evidence>
<dbReference type="RefSeq" id="WP_110062880.1">
    <property type="nucleotide sequence ID" value="NZ_QGTW01000001.1"/>
</dbReference>
<gene>
    <name evidence="1" type="ORF">DFO73_101155</name>
</gene>
<dbReference type="Proteomes" id="UP000247150">
    <property type="component" value="Unassembled WGS sequence"/>
</dbReference>
<protein>
    <recommendedName>
        <fullName evidence="3">SEC-C motif-containing protein</fullName>
    </recommendedName>
</protein>